<feature type="domain" description="HTH cro/C1-type" evidence="2">
    <location>
        <begin position="7"/>
        <end position="61"/>
    </location>
</feature>
<dbReference type="PROSITE" id="PS50943">
    <property type="entry name" value="HTH_CROC1"/>
    <property type="match status" value="1"/>
</dbReference>
<keyword evidence="4" id="KW-1185">Reference proteome</keyword>
<dbReference type="eggNOG" id="COG1476">
    <property type="taxonomic scope" value="Bacteria"/>
</dbReference>
<dbReference type="Proteomes" id="UP000036923">
    <property type="component" value="Unassembled WGS sequence"/>
</dbReference>
<dbReference type="InterPro" id="IPR010982">
    <property type="entry name" value="Lambda_DNA-bd_dom_sf"/>
</dbReference>
<dbReference type="PANTHER" id="PTHR46558:SF4">
    <property type="entry name" value="DNA-BIDING PHAGE PROTEIN"/>
    <property type="match status" value="1"/>
</dbReference>
<dbReference type="Gene3D" id="1.10.260.40">
    <property type="entry name" value="lambda repressor-like DNA-binding domains"/>
    <property type="match status" value="1"/>
</dbReference>
<evidence type="ECO:0000313" key="3">
    <source>
        <dbReference type="EMBL" id="KNY29801.1"/>
    </source>
</evidence>
<dbReference type="STRING" id="398512.Bccel_5078"/>
<dbReference type="SUPFAM" id="SSF47413">
    <property type="entry name" value="lambda repressor-like DNA-binding domains"/>
    <property type="match status" value="1"/>
</dbReference>
<protein>
    <submittedName>
        <fullName evidence="3">Transcriptional regulator, XRE family</fullName>
    </submittedName>
</protein>
<keyword evidence="1" id="KW-0238">DNA-binding</keyword>
<organism evidence="3 4">
    <name type="scientific">Pseudobacteroides cellulosolvens ATCC 35603 = DSM 2933</name>
    <dbReference type="NCBI Taxonomy" id="398512"/>
    <lineage>
        <taxon>Bacteria</taxon>
        <taxon>Bacillati</taxon>
        <taxon>Bacillota</taxon>
        <taxon>Clostridia</taxon>
        <taxon>Eubacteriales</taxon>
        <taxon>Oscillospiraceae</taxon>
        <taxon>Pseudobacteroides</taxon>
    </lineage>
</organism>
<dbReference type="CDD" id="cd00093">
    <property type="entry name" value="HTH_XRE"/>
    <property type="match status" value="1"/>
</dbReference>
<reference evidence="4" key="1">
    <citation type="submission" date="2015-07" db="EMBL/GenBank/DDBJ databases">
        <title>Near-Complete Genome Sequence of the Cellulolytic Bacterium Bacteroides (Pseudobacteroides) cellulosolvens ATCC 35603.</title>
        <authorList>
            <person name="Dassa B."/>
            <person name="Utturkar S.M."/>
            <person name="Klingeman D.M."/>
            <person name="Hurt R.A."/>
            <person name="Keller M."/>
            <person name="Xu J."/>
            <person name="Reddy Y.H.K."/>
            <person name="Borovok I."/>
            <person name="Grinberg I.R."/>
            <person name="Lamed R."/>
            <person name="Zhivin O."/>
            <person name="Bayer E.A."/>
            <person name="Brown S.D."/>
        </authorList>
    </citation>
    <scope>NUCLEOTIDE SEQUENCE [LARGE SCALE GENOMIC DNA]</scope>
    <source>
        <strain evidence="4">DSM 2933</strain>
    </source>
</reference>
<dbReference type="SMART" id="SM00530">
    <property type="entry name" value="HTH_XRE"/>
    <property type="match status" value="1"/>
</dbReference>
<gene>
    <name evidence="3" type="ORF">Bccel_5078</name>
</gene>
<dbReference type="PATRIC" id="fig|398512.5.peg.5319"/>
<dbReference type="InterPro" id="IPR001387">
    <property type="entry name" value="Cro/C1-type_HTH"/>
</dbReference>
<name>A0A0L6JVC5_9FIRM</name>
<dbReference type="EMBL" id="LGTC01000001">
    <property type="protein sequence ID" value="KNY29801.1"/>
    <property type="molecule type" value="Genomic_DNA"/>
</dbReference>
<proteinExistence type="predicted"/>
<dbReference type="Pfam" id="PF01381">
    <property type="entry name" value="HTH_3"/>
    <property type="match status" value="1"/>
</dbReference>
<comment type="caution">
    <text evidence="3">The sequence shown here is derived from an EMBL/GenBank/DDBJ whole genome shotgun (WGS) entry which is preliminary data.</text>
</comment>
<dbReference type="AlphaFoldDB" id="A0A0L6JVC5"/>
<dbReference type="PANTHER" id="PTHR46558">
    <property type="entry name" value="TRACRIPTIONAL REGULATORY PROTEIN-RELATED-RELATED"/>
    <property type="match status" value="1"/>
</dbReference>
<dbReference type="GO" id="GO:0003677">
    <property type="term" value="F:DNA binding"/>
    <property type="evidence" value="ECO:0007669"/>
    <property type="project" value="UniProtKB-KW"/>
</dbReference>
<evidence type="ECO:0000259" key="2">
    <source>
        <dbReference type="PROSITE" id="PS50943"/>
    </source>
</evidence>
<evidence type="ECO:0000256" key="1">
    <source>
        <dbReference type="ARBA" id="ARBA00023125"/>
    </source>
</evidence>
<accession>A0A0L6JVC5</accession>
<sequence length="74" mass="8858">MYLKNRIKELREKFKLTQDELADKVDVSRQTIISLEKGKYNPSIMLAHKISQLFELTIEQVFIFDKEEEPENEK</sequence>
<evidence type="ECO:0000313" key="4">
    <source>
        <dbReference type="Proteomes" id="UP000036923"/>
    </source>
</evidence>